<dbReference type="OrthoDB" id="1580043at2759"/>
<dbReference type="InterPro" id="IPR051883">
    <property type="entry name" value="AQP11/12_channel"/>
</dbReference>
<protein>
    <submittedName>
        <fullName evidence="2">Uncharacterized protein</fullName>
    </submittedName>
</protein>
<evidence type="ECO:0000313" key="3">
    <source>
        <dbReference type="Proteomes" id="UP000053766"/>
    </source>
</evidence>
<evidence type="ECO:0000256" key="1">
    <source>
        <dbReference type="SAM" id="Phobius"/>
    </source>
</evidence>
<dbReference type="PANTHER" id="PTHR21191:SF15">
    <property type="entry name" value="AQUAPORIN"/>
    <property type="match status" value="1"/>
</dbReference>
<dbReference type="STRING" id="29172.A0A0D8XNS9"/>
<dbReference type="GO" id="GO:0015267">
    <property type="term" value="F:channel activity"/>
    <property type="evidence" value="ECO:0007669"/>
    <property type="project" value="TreeGrafter"/>
</dbReference>
<sequence>MTLISIITSILCDPYPETLEALDTLVEIKLSWLSSRMRLWIASLIFYVFVFATCEVLRLIIGRVLPKRLSSELLLEFVGTLQICTPMFDVNTVLNTYGLFGVFVEITVIELANCYFQRDAFANPFPININSSITLVIHGVEGDVTQW</sequence>
<name>A0A0D8XNS9_DICVI</name>
<organism evidence="2 3">
    <name type="scientific">Dictyocaulus viviparus</name>
    <name type="common">Bovine lungworm</name>
    <dbReference type="NCBI Taxonomy" id="29172"/>
    <lineage>
        <taxon>Eukaryota</taxon>
        <taxon>Metazoa</taxon>
        <taxon>Ecdysozoa</taxon>
        <taxon>Nematoda</taxon>
        <taxon>Chromadorea</taxon>
        <taxon>Rhabditida</taxon>
        <taxon>Rhabditina</taxon>
        <taxon>Rhabditomorpha</taxon>
        <taxon>Strongyloidea</taxon>
        <taxon>Metastrongylidae</taxon>
        <taxon>Dictyocaulus</taxon>
    </lineage>
</organism>
<accession>A0A0D8XNS9</accession>
<feature type="transmembrane region" description="Helical" evidence="1">
    <location>
        <begin position="39"/>
        <end position="61"/>
    </location>
</feature>
<keyword evidence="3" id="KW-1185">Reference proteome</keyword>
<keyword evidence="1" id="KW-0812">Transmembrane</keyword>
<proteinExistence type="predicted"/>
<dbReference type="GO" id="GO:0005737">
    <property type="term" value="C:cytoplasm"/>
    <property type="evidence" value="ECO:0007669"/>
    <property type="project" value="TreeGrafter"/>
</dbReference>
<keyword evidence="1" id="KW-1133">Transmembrane helix</keyword>
<reference evidence="2 3" key="1">
    <citation type="submission" date="2013-11" db="EMBL/GenBank/DDBJ databases">
        <title>Draft genome of the bovine lungworm Dictyocaulus viviparus.</title>
        <authorList>
            <person name="Mitreva M."/>
        </authorList>
    </citation>
    <scope>NUCLEOTIDE SEQUENCE [LARGE SCALE GENOMIC DNA]</scope>
    <source>
        <strain evidence="2 3">HannoverDv2000</strain>
    </source>
</reference>
<dbReference type="EMBL" id="KN716410">
    <property type="protein sequence ID" value="KJH45402.1"/>
    <property type="molecule type" value="Genomic_DNA"/>
</dbReference>
<keyword evidence="1" id="KW-0472">Membrane</keyword>
<dbReference type="PANTHER" id="PTHR21191">
    <property type="entry name" value="AQUAPORIN"/>
    <property type="match status" value="1"/>
</dbReference>
<gene>
    <name evidence="2" type="ORF">DICVIV_08569</name>
</gene>
<dbReference type="Proteomes" id="UP000053766">
    <property type="component" value="Unassembled WGS sequence"/>
</dbReference>
<dbReference type="AlphaFoldDB" id="A0A0D8XNS9"/>
<reference evidence="3" key="2">
    <citation type="journal article" date="2016" name="Sci. Rep.">
        <title>Dictyocaulus viviparus genome, variome and transcriptome elucidate lungworm biology and support future intervention.</title>
        <authorList>
            <person name="McNulty S.N."/>
            <person name="Strube C."/>
            <person name="Rosa B.A."/>
            <person name="Martin J.C."/>
            <person name="Tyagi R."/>
            <person name="Choi Y.J."/>
            <person name="Wang Q."/>
            <person name="Hallsworth Pepin K."/>
            <person name="Zhang X."/>
            <person name="Ozersky P."/>
            <person name="Wilson R.K."/>
            <person name="Sternberg P.W."/>
            <person name="Gasser R.B."/>
            <person name="Mitreva M."/>
        </authorList>
    </citation>
    <scope>NUCLEOTIDE SEQUENCE [LARGE SCALE GENOMIC DNA]</scope>
    <source>
        <strain evidence="3">HannoverDv2000</strain>
    </source>
</reference>
<evidence type="ECO:0000313" key="2">
    <source>
        <dbReference type="EMBL" id="KJH45402.1"/>
    </source>
</evidence>